<protein>
    <submittedName>
        <fullName evidence="2">Uncharacterized protein</fullName>
    </submittedName>
</protein>
<proteinExistence type="predicted"/>
<dbReference type="OrthoDB" id="4770388at2759"/>
<dbReference type="GeneID" id="63781330"/>
<dbReference type="Proteomes" id="UP000193689">
    <property type="component" value="Unassembled WGS sequence"/>
</dbReference>
<dbReference type="RefSeq" id="XP_040714145.1">
    <property type="nucleotide sequence ID" value="XM_040865118.1"/>
</dbReference>
<feature type="compositionally biased region" description="Basic and acidic residues" evidence="1">
    <location>
        <begin position="268"/>
        <end position="277"/>
    </location>
</feature>
<sequence length="277" mass="31889">MLSSQSPIKRGFTSEQNRIYKKRMLNRRRAKALADLLSDIPQDVDQEDWEEMQAAVYQNIPLKIGNEVSQYTDADNYLYHGLLTSSSQEVFAHNPTDNQKWTRIHNPTNSLVHYAQVIEDSGSGVNFIHPSLAKRCDLHVYPTAITTYQVITGHQFMSDKWVQVELLGKPGMICTDWFYLSPEDAPIELLVGRRFMRENEKFFLNQKPQSDPVLLNVQSKKSEAEQAQIQENQKAADARTATLEKRRREKKEQQQKSQSSKNPWPPSNEKHGSRSKG</sequence>
<reference evidence="2 3" key="1">
    <citation type="submission" date="2016-07" db="EMBL/GenBank/DDBJ databases">
        <title>Pervasive Adenine N6-methylation of Active Genes in Fungi.</title>
        <authorList>
            <consortium name="DOE Joint Genome Institute"/>
            <person name="Mondo S.J."/>
            <person name="Dannebaum R.O."/>
            <person name="Kuo R.C."/>
            <person name="Labutti K."/>
            <person name="Haridas S."/>
            <person name="Kuo A."/>
            <person name="Salamov A."/>
            <person name="Ahrendt S.R."/>
            <person name="Lipzen A."/>
            <person name="Sullivan W."/>
            <person name="Andreopoulos W.B."/>
            <person name="Clum A."/>
            <person name="Lindquist E."/>
            <person name="Daum C."/>
            <person name="Ramamoorthy G.K."/>
            <person name="Gryganskyi A."/>
            <person name="Culley D."/>
            <person name="Magnuson J.K."/>
            <person name="James T.Y."/>
            <person name="O'Malley M.A."/>
            <person name="Stajich J.E."/>
            <person name="Spatafora J.W."/>
            <person name="Visel A."/>
            <person name="Grigoriev I.V."/>
        </authorList>
    </citation>
    <scope>NUCLEOTIDE SEQUENCE [LARGE SCALE GENOMIC DNA]</scope>
    <source>
        <strain evidence="2 3">CBS 129021</strain>
    </source>
</reference>
<dbReference type="AlphaFoldDB" id="A0A1Y2DT18"/>
<feature type="compositionally biased region" description="Basic and acidic residues" evidence="1">
    <location>
        <begin position="234"/>
        <end position="254"/>
    </location>
</feature>
<organism evidence="2 3">
    <name type="scientific">Pseudomassariella vexata</name>
    <dbReference type="NCBI Taxonomy" id="1141098"/>
    <lineage>
        <taxon>Eukaryota</taxon>
        <taxon>Fungi</taxon>
        <taxon>Dikarya</taxon>
        <taxon>Ascomycota</taxon>
        <taxon>Pezizomycotina</taxon>
        <taxon>Sordariomycetes</taxon>
        <taxon>Xylariomycetidae</taxon>
        <taxon>Amphisphaeriales</taxon>
        <taxon>Pseudomassariaceae</taxon>
        <taxon>Pseudomassariella</taxon>
    </lineage>
</organism>
<keyword evidence="3" id="KW-1185">Reference proteome</keyword>
<comment type="caution">
    <text evidence="2">The sequence shown here is derived from an EMBL/GenBank/DDBJ whole genome shotgun (WGS) entry which is preliminary data.</text>
</comment>
<evidence type="ECO:0000313" key="2">
    <source>
        <dbReference type="EMBL" id="ORY62309.1"/>
    </source>
</evidence>
<feature type="region of interest" description="Disordered" evidence="1">
    <location>
        <begin position="224"/>
        <end position="277"/>
    </location>
</feature>
<accession>A0A1Y2DT18</accession>
<name>A0A1Y2DT18_9PEZI</name>
<dbReference type="EMBL" id="MCFJ01000009">
    <property type="protein sequence ID" value="ORY62309.1"/>
    <property type="molecule type" value="Genomic_DNA"/>
</dbReference>
<gene>
    <name evidence="2" type="ORF">BCR38DRAFT_517693</name>
</gene>
<evidence type="ECO:0000313" key="3">
    <source>
        <dbReference type="Proteomes" id="UP000193689"/>
    </source>
</evidence>
<dbReference type="InParanoid" id="A0A1Y2DT18"/>
<evidence type="ECO:0000256" key="1">
    <source>
        <dbReference type="SAM" id="MobiDB-lite"/>
    </source>
</evidence>